<sequence>MTAALRHDEYQPVAFASPLTPESVREHLDGIAAFLGGAANVIMQLSLKPVAYGVMESDVESGSVTIHPIKRLRTTLTYLAVAWLGDEEDRRSYREAVNQSHRTIRTKATSPVKYNAFDPKLQLWVAACLYWGVDDLMRRMRGPQDSAQAEYFYQYSARLGTTLQMRPEMWPATREEFYAYWEENLVQHAIDEPTRRYFNDLTDLKMLPRPIQLVFGRFHRFTVSALLPQHLRDEMGMTWSARHERAFGLILRSISAVWTRMPTVIRLFPFNFYLADMRMRRRLGRPLV</sequence>
<comment type="caution">
    <text evidence="2">The sequence shown here is derived from an EMBL/GenBank/DDBJ whole genome shotgun (WGS) entry which is preliminary data.</text>
</comment>
<proteinExistence type="predicted"/>
<gene>
    <name evidence="2" type="ORF">HLB23_08140</name>
</gene>
<dbReference type="InterPro" id="IPR018713">
    <property type="entry name" value="MPAB/Lcp_cat_dom"/>
</dbReference>
<dbReference type="EMBL" id="JABELX010000003">
    <property type="protein sequence ID" value="NNH69835.1"/>
    <property type="molecule type" value="Genomic_DNA"/>
</dbReference>
<dbReference type="PANTHER" id="PTHR36151">
    <property type="entry name" value="BLR2777 PROTEIN"/>
    <property type="match status" value="1"/>
</dbReference>
<evidence type="ECO:0000313" key="2">
    <source>
        <dbReference type="EMBL" id="NNH69835.1"/>
    </source>
</evidence>
<dbReference type="PANTHER" id="PTHR36151:SF3">
    <property type="entry name" value="ER-BOUND OXYGENASE MPAB_MPAB'_RUBBER OXYGENASE CATALYTIC DOMAIN-CONTAINING PROTEIN"/>
    <property type="match status" value="1"/>
</dbReference>
<accession>A0A849C0G2</accession>
<feature type="domain" description="ER-bound oxygenase mpaB/mpaB'/Rubber oxygenase catalytic" evidence="1">
    <location>
        <begin position="25"/>
        <end position="253"/>
    </location>
</feature>
<dbReference type="AlphaFoldDB" id="A0A849C0G2"/>
<dbReference type="Pfam" id="PF09995">
    <property type="entry name" value="MPAB_Lcp_cat"/>
    <property type="match status" value="1"/>
</dbReference>
<evidence type="ECO:0000259" key="1">
    <source>
        <dbReference type="Pfam" id="PF09995"/>
    </source>
</evidence>
<dbReference type="RefSeq" id="WP_067517715.1">
    <property type="nucleotide sequence ID" value="NZ_JABELX010000003.1"/>
</dbReference>
<keyword evidence="3" id="KW-1185">Reference proteome</keyword>
<name>A0A849C0G2_9NOCA</name>
<reference evidence="2 3" key="1">
    <citation type="submission" date="2020-05" db="EMBL/GenBank/DDBJ databases">
        <title>MicrobeNet Type strains.</title>
        <authorList>
            <person name="Nicholson A.C."/>
        </authorList>
    </citation>
    <scope>NUCLEOTIDE SEQUENCE [LARGE SCALE GENOMIC DNA]</scope>
    <source>
        <strain evidence="2 3">JCM 3224</strain>
    </source>
</reference>
<organism evidence="2 3">
    <name type="scientific">Nocardia uniformis</name>
    <dbReference type="NCBI Taxonomy" id="53432"/>
    <lineage>
        <taxon>Bacteria</taxon>
        <taxon>Bacillati</taxon>
        <taxon>Actinomycetota</taxon>
        <taxon>Actinomycetes</taxon>
        <taxon>Mycobacteriales</taxon>
        <taxon>Nocardiaceae</taxon>
        <taxon>Nocardia</taxon>
    </lineage>
</organism>
<dbReference type="Proteomes" id="UP000586827">
    <property type="component" value="Unassembled WGS sequence"/>
</dbReference>
<protein>
    <submittedName>
        <fullName evidence="2">DUF2236 domain-containing protein</fullName>
    </submittedName>
</protein>
<evidence type="ECO:0000313" key="3">
    <source>
        <dbReference type="Proteomes" id="UP000586827"/>
    </source>
</evidence>
<dbReference type="GO" id="GO:0016491">
    <property type="term" value="F:oxidoreductase activity"/>
    <property type="evidence" value="ECO:0007669"/>
    <property type="project" value="InterPro"/>
</dbReference>